<accession>C8PSX9</accession>
<dbReference type="eggNOG" id="COG3514">
    <property type="taxonomic scope" value="Bacteria"/>
</dbReference>
<organism evidence="1 2">
    <name type="scientific">Treponema vincentii ATCC 35580</name>
    <dbReference type="NCBI Taxonomy" id="596324"/>
    <lineage>
        <taxon>Bacteria</taxon>
        <taxon>Pseudomonadati</taxon>
        <taxon>Spirochaetota</taxon>
        <taxon>Spirochaetia</taxon>
        <taxon>Spirochaetales</taxon>
        <taxon>Treponemataceae</taxon>
        <taxon>Treponema</taxon>
    </lineage>
</organism>
<proteinExistence type="predicted"/>
<dbReference type="EMBL" id="ACYH01000056">
    <property type="protein sequence ID" value="EEV19473.1"/>
    <property type="molecule type" value="Genomic_DNA"/>
</dbReference>
<evidence type="ECO:0000313" key="1">
    <source>
        <dbReference type="EMBL" id="EEV19473.1"/>
    </source>
</evidence>
<gene>
    <name evidence="1" type="ORF">TREVI0001_0402</name>
</gene>
<sequence length="88" mass="10318">MTDLDEYITKCEACAVPDSQINTTDIPELTEEDFARGHFKYWKPLKKSVTFRIDFDNLSWLQSKGTKGYQKRMNEVIRWARQNGCPLV</sequence>
<comment type="caution">
    <text evidence="1">The sequence shown here is derived from an EMBL/GenBank/DDBJ whole genome shotgun (WGS) entry which is preliminary data.</text>
</comment>
<reference evidence="1 2" key="1">
    <citation type="submission" date="2009-07" db="EMBL/GenBank/DDBJ databases">
        <authorList>
            <person name="Madupu R."/>
            <person name="Sebastian Y."/>
            <person name="Durkin A.S."/>
            <person name="Torralba M."/>
            <person name="Methe B."/>
            <person name="Sutton G.G."/>
            <person name="Strausberg R.L."/>
            <person name="Nelson K.E."/>
        </authorList>
    </citation>
    <scope>NUCLEOTIDE SEQUENCE [LARGE SCALE GENOMIC DNA]</scope>
    <source>
        <strain evidence="1 2">ATCC 35580</strain>
    </source>
</reference>
<dbReference type="OrthoDB" id="9796641at2"/>
<name>C8PSX9_9SPIR</name>
<dbReference type="STRING" id="596324.TREVI0001_0402"/>
<dbReference type="Pfam" id="PF14384">
    <property type="entry name" value="BrnA_antitoxin"/>
    <property type="match status" value="1"/>
</dbReference>
<dbReference type="RefSeq" id="WP_006189710.1">
    <property type="nucleotide sequence ID" value="NZ_ACYH01000056.1"/>
</dbReference>
<evidence type="ECO:0000313" key="2">
    <source>
        <dbReference type="Proteomes" id="UP000004509"/>
    </source>
</evidence>
<protein>
    <submittedName>
        <fullName evidence="1">Toxin-antitoxin system, antitoxin component, ribbon-helix-helix domain protein</fullName>
    </submittedName>
</protein>
<dbReference type="InterPro" id="IPR025528">
    <property type="entry name" value="BrnA_antitoxin"/>
</dbReference>
<dbReference type="AlphaFoldDB" id="C8PSX9"/>
<dbReference type="Proteomes" id="UP000004509">
    <property type="component" value="Unassembled WGS sequence"/>
</dbReference>